<dbReference type="Proteomes" id="UP000317763">
    <property type="component" value="Unassembled WGS sequence"/>
</dbReference>
<protein>
    <submittedName>
        <fullName evidence="2">Uncharacterized protein</fullName>
    </submittedName>
</protein>
<comment type="caution">
    <text evidence="2">The sequence shown here is derived from an EMBL/GenBank/DDBJ whole genome shotgun (WGS) entry which is preliminary data.</text>
</comment>
<organism evidence="2 3">
    <name type="scientific">Tepidimonas taiwanensis</name>
    <dbReference type="NCBI Taxonomy" id="307486"/>
    <lineage>
        <taxon>Bacteria</taxon>
        <taxon>Pseudomonadati</taxon>
        <taxon>Pseudomonadota</taxon>
        <taxon>Betaproteobacteria</taxon>
        <taxon>Burkholderiales</taxon>
        <taxon>Tepidimonas</taxon>
    </lineage>
</organism>
<dbReference type="EMBL" id="VJOM01000003">
    <property type="protein sequence ID" value="TSE33554.1"/>
    <property type="molecule type" value="Genomic_DNA"/>
</dbReference>
<reference evidence="2 3" key="1">
    <citation type="submission" date="2019-07" db="EMBL/GenBank/DDBJ databases">
        <title>Tepidimonas taiwanensis I1-1 draft genome.</title>
        <authorList>
            <person name="Da Costa M.S."/>
            <person name="Froufe H.J.C."/>
            <person name="Egas C."/>
            <person name="Albuquerque L."/>
        </authorList>
    </citation>
    <scope>NUCLEOTIDE SEQUENCE [LARGE SCALE GENOMIC DNA]</scope>
    <source>
        <strain evidence="2 3">I1-1</strain>
    </source>
</reference>
<evidence type="ECO:0000313" key="3">
    <source>
        <dbReference type="Proteomes" id="UP000317763"/>
    </source>
</evidence>
<accession>A0A554XCS7</accession>
<keyword evidence="3" id="KW-1185">Reference proteome</keyword>
<gene>
    <name evidence="2" type="ORF">Ttaiw_00480</name>
</gene>
<keyword evidence="1" id="KW-1133">Transmembrane helix</keyword>
<proteinExistence type="predicted"/>
<evidence type="ECO:0000256" key="1">
    <source>
        <dbReference type="SAM" id="Phobius"/>
    </source>
</evidence>
<dbReference type="AlphaFoldDB" id="A0A554XCS7"/>
<feature type="transmembrane region" description="Helical" evidence="1">
    <location>
        <begin position="97"/>
        <end position="118"/>
    </location>
</feature>
<sequence length="138" mass="14757">MRWLIWVGFALVWGVWTAGVAVAAQLLGWLASVLGAGDGGNVAQAVQAIPWPAWLLAWVDRAWLDTMAAAVAQSWAWLTKVLPVAATVAGWLVPLAWVVWGLGTAVLLAGAIGLHWLVGRLPTHRTVVWGTVDGGRRH</sequence>
<evidence type="ECO:0000313" key="2">
    <source>
        <dbReference type="EMBL" id="TSE33554.1"/>
    </source>
</evidence>
<name>A0A554XCS7_9BURK</name>
<keyword evidence="1" id="KW-0472">Membrane</keyword>
<dbReference type="OrthoDB" id="8527614at2"/>
<keyword evidence="1" id="KW-0812">Transmembrane</keyword>
<dbReference type="STRING" id="307486.GCA_000807215_00881"/>
<dbReference type="RefSeq" id="WP_143897402.1">
    <property type="nucleotide sequence ID" value="NZ_CP083911.1"/>
</dbReference>